<dbReference type="EMBL" id="JACHHZ010000007">
    <property type="protein sequence ID" value="MBB6096368.1"/>
    <property type="molecule type" value="Genomic_DNA"/>
</dbReference>
<reference evidence="2 3" key="1">
    <citation type="submission" date="2020-08" db="EMBL/GenBank/DDBJ databases">
        <title>Genomic Encyclopedia of Type Strains, Phase IV (KMG-IV): sequencing the most valuable type-strain genomes for metagenomic binning, comparative biology and taxonomic classification.</title>
        <authorList>
            <person name="Goeker M."/>
        </authorList>
    </citation>
    <scope>NUCLEOTIDE SEQUENCE [LARGE SCALE GENOMIC DNA]</scope>
    <source>
        <strain evidence="2 3">DSM 26723</strain>
    </source>
</reference>
<keyword evidence="3" id="KW-1185">Reference proteome</keyword>
<proteinExistence type="predicted"/>
<evidence type="ECO:0000313" key="2">
    <source>
        <dbReference type="EMBL" id="MBB6096368.1"/>
    </source>
</evidence>
<protein>
    <submittedName>
        <fullName evidence="2">Uncharacterized protein</fullName>
    </submittedName>
</protein>
<evidence type="ECO:0000256" key="1">
    <source>
        <dbReference type="SAM" id="MobiDB-lite"/>
    </source>
</evidence>
<accession>A0A841HWS7</accession>
<feature type="compositionally biased region" description="Basic and acidic residues" evidence="1">
    <location>
        <begin position="22"/>
        <end position="31"/>
    </location>
</feature>
<name>A0A841HWS7_9GAMM</name>
<organism evidence="2 3">
    <name type="scientific">Povalibacter uvarum</name>
    <dbReference type="NCBI Taxonomy" id="732238"/>
    <lineage>
        <taxon>Bacteria</taxon>
        <taxon>Pseudomonadati</taxon>
        <taxon>Pseudomonadota</taxon>
        <taxon>Gammaproteobacteria</taxon>
        <taxon>Steroidobacterales</taxon>
        <taxon>Steroidobacteraceae</taxon>
        <taxon>Povalibacter</taxon>
    </lineage>
</organism>
<dbReference type="Proteomes" id="UP000588068">
    <property type="component" value="Unassembled WGS sequence"/>
</dbReference>
<dbReference type="RefSeq" id="WP_184335751.1">
    <property type="nucleotide sequence ID" value="NZ_JACHHZ010000007.1"/>
</dbReference>
<sequence length="55" mass="6076">MATKKKSTKKQAPAAKVSWADTMKKALEKKSPAGGFPDQGKPRDSKVKQLKRTVY</sequence>
<comment type="caution">
    <text evidence="2">The sequence shown here is derived from an EMBL/GenBank/DDBJ whole genome shotgun (WGS) entry which is preliminary data.</text>
</comment>
<dbReference type="AlphaFoldDB" id="A0A841HWS7"/>
<gene>
    <name evidence="2" type="ORF">HNQ60_005290</name>
</gene>
<feature type="region of interest" description="Disordered" evidence="1">
    <location>
        <begin position="1"/>
        <end position="55"/>
    </location>
</feature>
<evidence type="ECO:0000313" key="3">
    <source>
        <dbReference type="Proteomes" id="UP000588068"/>
    </source>
</evidence>